<organism evidence="2 3">
    <name type="scientific">Coniophora puteana (strain RWD-64-598)</name>
    <name type="common">Brown rot fungus</name>
    <dbReference type="NCBI Taxonomy" id="741705"/>
    <lineage>
        <taxon>Eukaryota</taxon>
        <taxon>Fungi</taxon>
        <taxon>Dikarya</taxon>
        <taxon>Basidiomycota</taxon>
        <taxon>Agaricomycotina</taxon>
        <taxon>Agaricomycetes</taxon>
        <taxon>Agaricomycetidae</taxon>
        <taxon>Boletales</taxon>
        <taxon>Coniophorineae</taxon>
        <taxon>Coniophoraceae</taxon>
        <taxon>Coniophora</taxon>
    </lineage>
</organism>
<gene>
    <name evidence="2" type="ORF">CONPUDRAFT_75024</name>
</gene>
<feature type="domain" description="Heterokaryon incompatibility" evidence="1">
    <location>
        <begin position="36"/>
        <end position="198"/>
    </location>
</feature>
<proteinExistence type="predicted"/>
<dbReference type="InterPro" id="IPR010730">
    <property type="entry name" value="HET"/>
</dbReference>
<evidence type="ECO:0000259" key="1">
    <source>
        <dbReference type="Pfam" id="PF06985"/>
    </source>
</evidence>
<dbReference type="GeneID" id="19209300"/>
<accession>A0A5M3MGS2</accession>
<dbReference type="AlphaFoldDB" id="A0A5M3MGS2"/>
<keyword evidence="3" id="KW-1185">Reference proteome</keyword>
<reference evidence="3" key="1">
    <citation type="journal article" date="2012" name="Science">
        <title>The Paleozoic origin of enzymatic lignin decomposition reconstructed from 31 fungal genomes.</title>
        <authorList>
            <person name="Floudas D."/>
            <person name="Binder M."/>
            <person name="Riley R."/>
            <person name="Barry K."/>
            <person name="Blanchette R.A."/>
            <person name="Henrissat B."/>
            <person name="Martinez A.T."/>
            <person name="Otillar R."/>
            <person name="Spatafora J.W."/>
            <person name="Yadav J.S."/>
            <person name="Aerts A."/>
            <person name="Benoit I."/>
            <person name="Boyd A."/>
            <person name="Carlson A."/>
            <person name="Copeland A."/>
            <person name="Coutinho P.M."/>
            <person name="de Vries R.P."/>
            <person name="Ferreira P."/>
            <person name="Findley K."/>
            <person name="Foster B."/>
            <person name="Gaskell J."/>
            <person name="Glotzer D."/>
            <person name="Gorecki P."/>
            <person name="Heitman J."/>
            <person name="Hesse C."/>
            <person name="Hori C."/>
            <person name="Igarashi K."/>
            <person name="Jurgens J.A."/>
            <person name="Kallen N."/>
            <person name="Kersten P."/>
            <person name="Kohler A."/>
            <person name="Kuees U."/>
            <person name="Kumar T.K.A."/>
            <person name="Kuo A."/>
            <person name="LaButti K."/>
            <person name="Larrondo L.F."/>
            <person name="Lindquist E."/>
            <person name="Ling A."/>
            <person name="Lombard V."/>
            <person name="Lucas S."/>
            <person name="Lundell T."/>
            <person name="Martin R."/>
            <person name="McLaughlin D.J."/>
            <person name="Morgenstern I."/>
            <person name="Morin E."/>
            <person name="Murat C."/>
            <person name="Nagy L.G."/>
            <person name="Nolan M."/>
            <person name="Ohm R.A."/>
            <person name="Patyshakuliyeva A."/>
            <person name="Rokas A."/>
            <person name="Ruiz-Duenas F.J."/>
            <person name="Sabat G."/>
            <person name="Salamov A."/>
            <person name="Samejima M."/>
            <person name="Schmutz J."/>
            <person name="Slot J.C."/>
            <person name="St John F."/>
            <person name="Stenlid J."/>
            <person name="Sun H."/>
            <person name="Sun S."/>
            <person name="Syed K."/>
            <person name="Tsang A."/>
            <person name="Wiebenga A."/>
            <person name="Young D."/>
            <person name="Pisabarro A."/>
            <person name="Eastwood D.C."/>
            <person name="Martin F."/>
            <person name="Cullen D."/>
            <person name="Grigoriev I.V."/>
            <person name="Hibbett D.S."/>
        </authorList>
    </citation>
    <scope>NUCLEOTIDE SEQUENCE [LARGE SCALE GENOMIC DNA]</scope>
    <source>
        <strain evidence="3">RWD-64-598 SS2</strain>
    </source>
</reference>
<protein>
    <recommendedName>
        <fullName evidence="1">Heterokaryon incompatibility domain-containing protein</fullName>
    </recommendedName>
</protein>
<dbReference type="RefSeq" id="XP_007771167.1">
    <property type="nucleotide sequence ID" value="XM_007772977.1"/>
</dbReference>
<name>A0A5M3MGS2_CONPW</name>
<dbReference type="KEGG" id="cput:CONPUDRAFT_75024"/>
<dbReference type="InterPro" id="IPR052895">
    <property type="entry name" value="HetReg/Transcr_Mod"/>
</dbReference>
<sequence>MDVDYPGCPLRLYDFSTNSVKHMKKYTIECEGVPEYHIVSHVWDQPTQAAFYEYNASGPRSFDIPGADWKVQFSSPDKWDAIRNFCRQRDVRWLWMDVLCVRQCADDAPDQLREIAAVEKAREMENMGTYYRHAKACIVVPAAGRKTMEKYRSLEVIYDMITMHEPDLATRADKLWDGAKLLVGALADSYFWQAWTFQALVLSKQCFFTDGTELDLDKLHLLVKWYPGRLDSLAQFRPGKFNRQEIETAKAYVEDLGMQWSIRDDLRVNGHVNILKLLTYTARRESKYHIDLLFSLFGLLKDVEKVRIDPRAMVLPLVFQGADSKISRDIWRSILKKAVVSGDMWPLLNDFIDPPLNFGDKPHSGLHLETFSTVNINSGGIFHVGPGVNLDVRLVGTVVDASDDFQGMNTSNDVLRMVSKIYECSTWGFDCGPAVRQLVLAAKDDPDAQGRPFLVNFECEHVINAAFTECSAEVCNMHLTSKVMVDRIFRGGKASGGITSGNHRVIVIQPEGEEYSQAFVAIAWINPYEEVKGASVFDVTTEPIENVKRWVVANEVRSGMVQKIGSVAACAVTWSVSSKRVNIQYS</sequence>
<dbReference type="Proteomes" id="UP000053558">
    <property type="component" value="Unassembled WGS sequence"/>
</dbReference>
<dbReference type="PANTHER" id="PTHR24148:SF64">
    <property type="entry name" value="HETEROKARYON INCOMPATIBILITY DOMAIN-CONTAINING PROTEIN"/>
    <property type="match status" value="1"/>
</dbReference>
<comment type="caution">
    <text evidence="2">The sequence shown here is derived from an EMBL/GenBank/DDBJ whole genome shotgun (WGS) entry which is preliminary data.</text>
</comment>
<dbReference type="PANTHER" id="PTHR24148">
    <property type="entry name" value="ANKYRIN REPEAT DOMAIN-CONTAINING PROTEIN 39 HOMOLOG-RELATED"/>
    <property type="match status" value="1"/>
</dbReference>
<dbReference type="OrthoDB" id="2157530at2759"/>
<evidence type="ECO:0000313" key="3">
    <source>
        <dbReference type="Proteomes" id="UP000053558"/>
    </source>
</evidence>
<dbReference type="EMBL" id="JH711582">
    <property type="protein sequence ID" value="EIW78303.1"/>
    <property type="molecule type" value="Genomic_DNA"/>
</dbReference>
<evidence type="ECO:0000313" key="2">
    <source>
        <dbReference type="EMBL" id="EIW78303.1"/>
    </source>
</evidence>
<dbReference type="Pfam" id="PF06985">
    <property type="entry name" value="HET"/>
    <property type="match status" value="1"/>
</dbReference>